<accession>A0ABP9WG88</accession>
<protein>
    <submittedName>
        <fullName evidence="2">Uncharacterized protein</fullName>
    </submittedName>
</protein>
<evidence type="ECO:0000256" key="1">
    <source>
        <dbReference type="SAM" id="SignalP"/>
    </source>
</evidence>
<organism evidence="2 3">
    <name type="scientific">Demequina sediminis</name>
    <dbReference type="NCBI Taxonomy" id="1930058"/>
    <lineage>
        <taxon>Bacteria</taxon>
        <taxon>Bacillati</taxon>
        <taxon>Actinomycetota</taxon>
        <taxon>Actinomycetes</taxon>
        <taxon>Micrococcales</taxon>
        <taxon>Demequinaceae</taxon>
        <taxon>Demequina</taxon>
    </lineage>
</organism>
<proteinExistence type="predicted"/>
<gene>
    <name evidence="2" type="ORF">Lsed01_00660</name>
</gene>
<keyword evidence="3" id="KW-1185">Reference proteome</keyword>
<feature type="chain" id="PRO_5046890954" evidence="1">
    <location>
        <begin position="35"/>
        <end position="155"/>
    </location>
</feature>
<keyword evidence="1" id="KW-0732">Signal</keyword>
<evidence type="ECO:0000313" key="2">
    <source>
        <dbReference type="EMBL" id="GAA5518238.1"/>
    </source>
</evidence>
<dbReference type="InterPro" id="IPR006311">
    <property type="entry name" value="TAT_signal"/>
</dbReference>
<name>A0ABP9WG88_9MICO</name>
<dbReference type="PROSITE" id="PS51318">
    <property type="entry name" value="TAT"/>
    <property type="match status" value="1"/>
</dbReference>
<dbReference type="Proteomes" id="UP001426770">
    <property type="component" value="Unassembled WGS sequence"/>
</dbReference>
<evidence type="ECO:0000313" key="3">
    <source>
        <dbReference type="Proteomes" id="UP001426770"/>
    </source>
</evidence>
<comment type="caution">
    <text evidence="2">The sequence shown here is derived from an EMBL/GenBank/DDBJ whole genome shotgun (WGS) entry which is preliminary data.</text>
</comment>
<reference evidence="2 3" key="1">
    <citation type="submission" date="2024-02" db="EMBL/GenBank/DDBJ databases">
        <title>Lysinimicrobium sediminis NBRC 112286.</title>
        <authorList>
            <person name="Ichikawa N."/>
            <person name="Katano-Makiyama Y."/>
            <person name="Hidaka K."/>
        </authorList>
    </citation>
    <scope>NUCLEOTIDE SEQUENCE [LARGE SCALE GENOMIC DNA]</scope>
    <source>
        <strain evidence="2 3">NBRC 112286</strain>
    </source>
</reference>
<dbReference type="RefSeq" id="WP_345378543.1">
    <property type="nucleotide sequence ID" value="NZ_BAABRR010000002.1"/>
</dbReference>
<dbReference type="EMBL" id="BAABRR010000002">
    <property type="protein sequence ID" value="GAA5518238.1"/>
    <property type="molecule type" value="Genomic_DNA"/>
</dbReference>
<feature type="signal peptide" evidence="1">
    <location>
        <begin position="1"/>
        <end position="34"/>
    </location>
</feature>
<sequence>MTEKTTGVSRRRVMQGAAWATPAIMLAVASPATASSTGLTVTGGITTGRSNEVNLNANVPRNVTSLSLSLVWTVTSPATITGVSISGWTYVSGALGNMQFTRSVTAGTGATVDVPLVAVFTYASGTGASPMDVTFQLTSTPSYPSWSNTFKVKRP</sequence>